<dbReference type="Gramene" id="ERN16428">
    <property type="protein sequence ID" value="ERN16428"/>
    <property type="gene ID" value="AMTR_s00052p00161010"/>
</dbReference>
<evidence type="ECO:0000256" key="1">
    <source>
        <dbReference type="SAM" id="MobiDB-lite"/>
    </source>
</evidence>
<dbReference type="HOGENOM" id="CLU_1527243_0_0_1"/>
<organism evidence="2 3">
    <name type="scientific">Amborella trichopoda</name>
    <dbReference type="NCBI Taxonomy" id="13333"/>
    <lineage>
        <taxon>Eukaryota</taxon>
        <taxon>Viridiplantae</taxon>
        <taxon>Streptophyta</taxon>
        <taxon>Embryophyta</taxon>
        <taxon>Tracheophyta</taxon>
        <taxon>Spermatophyta</taxon>
        <taxon>Magnoliopsida</taxon>
        <taxon>Amborellales</taxon>
        <taxon>Amborellaceae</taxon>
        <taxon>Amborella</taxon>
    </lineage>
</organism>
<dbReference type="Proteomes" id="UP000017836">
    <property type="component" value="Unassembled WGS sequence"/>
</dbReference>
<evidence type="ECO:0000313" key="2">
    <source>
        <dbReference type="EMBL" id="ERN16428.1"/>
    </source>
</evidence>
<dbReference type="EMBL" id="KI392446">
    <property type="protein sequence ID" value="ERN16428.1"/>
    <property type="molecule type" value="Genomic_DNA"/>
</dbReference>
<dbReference type="AlphaFoldDB" id="U5D7S6"/>
<protein>
    <submittedName>
        <fullName evidence="2">Uncharacterized protein</fullName>
    </submittedName>
</protein>
<feature type="region of interest" description="Disordered" evidence="1">
    <location>
        <begin position="134"/>
        <end position="176"/>
    </location>
</feature>
<keyword evidence="3" id="KW-1185">Reference proteome</keyword>
<feature type="compositionally biased region" description="Basic residues" evidence="1">
    <location>
        <begin position="135"/>
        <end position="147"/>
    </location>
</feature>
<reference evidence="3" key="1">
    <citation type="journal article" date="2013" name="Science">
        <title>The Amborella genome and the evolution of flowering plants.</title>
        <authorList>
            <consortium name="Amborella Genome Project"/>
        </authorList>
    </citation>
    <scope>NUCLEOTIDE SEQUENCE [LARGE SCALE GENOMIC DNA]</scope>
</reference>
<gene>
    <name evidence="2" type="ORF">AMTR_s00052p00161010</name>
</gene>
<feature type="region of interest" description="Disordered" evidence="1">
    <location>
        <begin position="1"/>
        <end position="27"/>
    </location>
</feature>
<evidence type="ECO:0000313" key="3">
    <source>
        <dbReference type="Proteomes" id="UP000017836"/>
    </source>
</evidence>
<sequence length="176" mass="19310">MADRFQPFQLVAHRRREKGPRMPVEDQGLPTMVVDQEKGVDVEPLQMLPAAESMTISYGYETVIQSEEEVAFEQPIALVPDEHMASQVGVGAQIADKVAVGDEPKDFAAMFDDIGMGFDVPMAHVLDVIKERMKATNKKRVQSRRGSSKSSGDLDATMAGGNTSPEWLRPPDPPLS</sequence>
<name>U5D7S6_AMBTC</name>
<proteinExistence type="predicted"/>
<accession>U5D7S6</accession>